<evidence type="ECO:0000259" key="3">
    <source>
        <dbReference type="Pfam" id="PF24883"/>
    </source>
</evidence>
<dbReference type="InterPro" id="IPR002110">
    <property type="entry name" value="Ankyrin_rpt"/>
</dbReference>
<dbReference type="AlphaFoldDB" id="A0A8H4K7V4"/>
<evidence type="ECO:0000256" key="1">
    <source>
        <dbReference type="ARBA" id="ARBA00022737"/>
    </source>
</evidence>
<gene>
    <name evidence="4" type="ORF">FACUT_21</name>
</gene>
<dbReference type="PROSITE" id="PS50297">
    <property type="entry name" value="ANK_REP_REGION"/>
    <property type="match status" value="3"/>
</dbReference>
<feature type="domain" description="Nephrocystin 3-like N-terminal" evidence="3">
    <location>
        <begin position="440"/>
        <end position="571"/>
    </location>
</feature>
<keyword evidence="2" id="KW-0040">ANK repeat</keyword>
<dbReference type="PRINTS" id="PR01415">
    <property type="entry name" value="ANKYRIN"/>
</dbReference>
<keyword evidence="5" id="KW-1185">Reference proteome</keyword>
<dbReference type="Proteomes" id="UP000536711">
    <property type="component" value="Unassembled WGS sequence"/>
</dbReference>
<evidence type="ECO:0000256" key="2">
    <source>
        <dbReference type="PROSITE-ProRule" id="PRU00023"/>
    </source>
</evidence>
<feature type="repeat" description="ANK" evidence="2">
    <location>
        <begin position="874"/>
        <end position="907"/>
    </location>
</feature>
<evidence type="ECO:0000313" key="5">
    <source>
        <dbReference type="Proteomes" id="UP000536711"/>
    </source>
</evidence>
<dbReference type="InterPro" id="IPR056884">
    <property type="entry name" value="NPHP3-like_N"/>
</dbReference>
<dbReference type="SUPFAM" id="SSF109604">
    <property type="entry name" value="HD-domain/PDEase-like"/>
    <property type="match status" value="1"/>
</dbReference>
<dbReference type="PANTHER" id="PTHR35569">
    <property type="entry name" value="CYANAMIDE HYDRATASE DDI2-RELATED"/>
    <property type="match status" value="1"/>
</dbReference>
<dbReference type="InterPro" id="IPR036770">
    <property type="entry name" value="Ankyrin_rpt-contain_sf"/>
</dbReference>
<protein>
    <submittedName>
        <fullName evidence="4">Ankyrin-2</fullName>
    </submittedName>
</protein>
<accession>A0A8H4K7V4</accession>
<feature type="repeat" description="ANK" evidence="2">
    <location>
        <begin position="908"/>
        <end position="941"/>
    </location>
</feature>
<dbReference type="PROSITE" id="PS50088">
    <property type="entry name" value="ANK_REPEAT"/>
    <property type="match status" value="3"/>
</dbReference>
<dbReference type="PANTHER" id="PTHR35569:SF1">
    <property type="entry name" value="CYANAMIDE HYDRATASE DDI2-RELATED"/>
    <property type="match status" value="1"/>
</dbReference>
<dbReference type="SUPFAM" id="SSF48403">
    <property type="entry name" value="Ankyrin repeat"/>
    <property type="match status" value="1"/>
</dbReference>
<dbReference type="OrthoDB" id="2378324at2759"/>
<comment type="caution">
    <text evidence="4">The sequence shown here is derived from an EMBL/GenBank/DDBJ whole genome shotgun (WGS) entry which is preliminary data.</text>
</comment>
<keyword evidence="1" id="KW-0677">Repeat</keyword>
<dbReference type="Gene3D" id="1.25.40.20">
    <property type="entry name" value="Ankyrin repeat-containing domain"/>
    <property type="match status" value="1"/>
</dbReference>
<dbReference type="Pfam" id="PF24883">
    <property type="entry name" value="NPHP3_N"/>
    <property type="match status" value="1"/>
</dbReference>
<proteinExistence type="predicted"/>
<name>A0A8H4K7V4_9HYPO</name>
<feature type="repeat" description="ANK" evidence="2">
    <location>
        <begin position="942"/>
        <end position="974"/>
    </location>
</feature>
<reference evidence="4 5" key="1">
    <citation type="submission" date="2020-01" db="EMBL/GenBank/DDBJ databases">
        <title>Identification and distribution of gene clusters putatively required for synthesis of sphingolipid metabolism inhibitors in phylogenetically diverse species of the filamentous fungus Fusarium.</title>
        <authorList>
            <person name="Kim H.-S."/>
            <person name="Busman M."/>
            <person name="Brown D.W."/>
            <person name="Divon H."/>
            <person name="Uhlig S."/>
            <person name="Proctor R.H."/>
        </authorList>
    </citation>
    <scope>NUCLEOTIDE SEQUENCE [LARGE SCALE GENOMIC DNA]</scope>
    <source>
        <strain evidence="4 5">NRRL 13308</strain>
    </source>
</reference>
<sequence>MNRYNSLIMKPVVEKPEGVPSRQPDVEIDKDFDVLSFVESYSDRHEVGHEMKDNEYSKQEEMLMDSAIDFVRRKATDENGPITTVNPHPKLSIAHDLVSFLLIRKAATSHLFRRHPIPSSTAPQPFPLNMFMGKWTSWTSFTLSKSKEVQPGTLQCCQLMKPGDIEVITVSNDKFVRLMGLLTGDELLMMMIWEMPDASRHWKTMTRESLLGEFMDLIPRTIWTDWDIAFLTWFGLFRRLLSNGLSFPTREVAGITVVNTPIVQDAEAFALEHSTYPIYKHVMRSWLYGVLMIHANETLSDTIDLEVHAVATLLHDLGWDTTEASPIISADRRFEIDGALAAREFIQGHQDGKFWHQRNVQLVWDAIALHTERSISYFKELDVQVVSKGIAMDFSGPAYGVLGEDYAAIAKAFPKSDLKDSVNDTIIWLCDTKPQTTYGATGKTFITSNLVSRILDDQILPSTGAAVYHFGRHELQYSLADYSLALRSITRQLVSQLPEKSTLPAQILEIIEDGLGDTESTVSILQMLGSAFCRIVIILDGVDASNESGLRELMKSLLKEKTQLRIMLTSRGPPLHTLVDAFGINTIIARATDQDLSLYHARAIDEAPVNAEVLDDSHIRLFPYQKLMDMADGRFLPIIPAWFSNIASQPNTDFLSLVESWSPNSNMDVSQAFCKALVNGIEASKHSDMILCSLYYLVHGEENGYTFTPSMLWEALIAWGIRDEDNTVFTLAQISNACADFAFIDSKTKIMKLRSSLLLDYLRNEVFDDKYHARHISATFLYLTRSDHEGACRSSQELKERLKAHPFLCSAARTLSPSLAALPSLPYDRDFLRMTTSHRSVDSYLQAAEAWPYIDEESYDEFEAEEERWRCYTKGYTPLHLAAHFGARETLIQSLVDRGDSIEAQAANGQTALHIAAEIGDSSHTVKRLLECGANVAAVDEDGLTPLAHAIVYGCLESVRLLISHGADSNALDEEDLLECSREKPDIAEFLVGLGVEMPVEESEPEE</sequence>
<organism evidence="4 5">
    <name type="scientific">Fusarium acutatum</name>
    <dbReference type="NCBI Taxonomy" id="78861"/>
    <lineage>
        <taxon>Eukaryota</taxon>
        <taxon>Fungi</taxon>
        <taxon>Dikarya</taxon>
        <taxon>Ascomycota</taxon>
        <taxon>Pezizomycotina</taxon>
        <taxon>Sordariomycetes</taxon>
        <taxon>Hypocreomycetidae</taxon>
        <taxon>Hypocreales</taxon>
        <taxon>Nectriaceae</taxon>
        <taxon>Fusarium</taxon>
        <taxon>Fusarium fujikuroi species complex</taxon>
    </lineage>
</organism>
<dbReference type="Pfam" id="PF12796">
    <property type="entry name" value="Ank_2"/>
    <property type="match status" value="1"/>
</dbReference>
<dbReference type="EMBL" id="JAADJF010000002">
    <property type="protein sequence ID" value="KAF4445325.1"/>
    <property type="molecule type" value="Genomic_DNA"/>
</dbReference>
<evidence type="ECO:0000313" key="4">
    <source>
        <dbReference type="EMBL" id="KAF4445325.1"/>
    </source>
</evidence>
<dbReference type="SMART" id="SM00248">
    <property type="entry name" value="ANK"/>
    <property type="match status" value="3"/>
</dbReference>